<evidence type="ECO:0000313" key="1">
    <source>
        <dbReference type="EMBL" id="KNZ63238.1"/>
    </source>
</evidence>
<name>A0A0L6VRA2_9BASI</name>
<sequence>MPSPPLTNWVFRWMLDALEEAMNFLTNSNKEPKPKNTRGPSKLDQSVKGLLQEKLTQLPAIDIQLAFVQKGNLHANFRQLTNVIVTLGQAA</sequence>
<dbReference type="EMBL" id="LAVV01001887">
    <property type="protein sequence ID" value="KNZ63238.1"/>
    <property type="molecule type" value="Genomic_DNA"/>
</dbReference>
<evidence type="ECO:0000313" key="2">
    <source>
        <dbReference type="Proteomes" id="UP000037035"/>
    </source>
</evidence>
<gene>
    <name evidence="1" type="ORF">VP01_1169g2</name>
</gene>
<dbReference type="Proteomes" id="UP000037035">
    <property type="component" value="Unassembled WGS sequence"/>
</dbReference>
<dbReference type="AlphaFoldDB" id="A0A0L6VRA2"/>
<dbReference type="VEuPathDB" id="FungiDB:VP01_1169g2"/>
<reference evidence="1 2" key="1">
    <citation type="submission" date="2015-08" db="EMBL/GenBank/DDBJ databases">
        <title>Next Generation Sequencing and Analysis of the Genome of Puccinia sorghi L Schw, the Causal Agent of Maize Common Rust.</title>
        <authorList>
            <person name="Rochi L."/>
            <person name="Burguener G."/>
            <person name="Darino M."/>
            <person name="Turjanski A."/>
            <person name="Kreff E."/>
            <person name="Dieguez M.J."/>
            <person name="Sacco F."/>
        </authorList>
    </citation>
    <scope>NUCLEOTIDE SEQUENCE [LARGE SCALE GENOMIC DNA]</scope>
    <source>
        <strain evidence="1 2">RO10H11247</strain>
    </source>
</reference>
<organism evidence="1 2">
    <name type="scientific">Puccinia sorghi</name>
    <dbReference type="NCBI Taxonomy" id="27349"/>
    <lineage>
        <taxon>Eukaryota</taxon>
        <taxon>Fungi</taxon>
        <taxon>Dikarya</taxon>
        <taxon>Basidiomycota</taxon>
        <taxon>Pucciniomycotina</taxon>
        <taxon>Pucciniomycetes</taxon>
        <taxon>Pucciniales</taxon>
        <taxon>Pucciniaceae</taxon>
        <taxon>Puccinia</taxon>
    </lineage>
</organism>
<comment type="caution">
    <text evidence="1">The sequence shown here is derived from an EMBL/GenBank/DDBJ whole genome shotgun (WGS) entry which is preliminary data.</text>
</comment>
<protein>
    <submittedName>
        <fullName evidence="1">Uncharacterized protein</fullName>
    </submittedName>
</protein>
<keyword evidence="2" id="KW-1185">Reference proteome</keyword>
<proteinExistence type="predicted"/>
<accession>A0A0L6VRA2</accession>